<dbReference type="Proteomes" id="UP000249873">
    <property type="component" value="Chromosome"/>
</dbReference>
<evidence type="ECO:0000313" key="3">
    <source>
        <dbReference type="Proteomes" id="UP000249873"/>
    </source>
</evidence>
<dbReference type="PANTHER" id="PTHR36113">
    <property type="entry name" value="LYASE, PUTATIVE-RELATED-RELATED"/>
    <property type="match status" value="1"/>
</dbReference>
<accession>A0A2Z4GD07</accession>
<dbReference type="OrthoDB" id="9789012at2"/>
<reference evidence="2 3" key="1">
    <citation type="submission" date="2018-05" db="EMBL/GenBank/DDBJ databases">
        <title>Complete genome sequence of Arcticibacterium luteifluviistationis SM1504T, a cytophagaceae bacterium isolated from Arctic surface seawater.</title>
        <authorList>
            <person name="Li Y."/>
            <person name="Qin Q.-L."/>
        </authorList>
    </citation>
    <scope>NUCLEOTIDE SEQUENCE [LARGE SCALE GENOMIC DNA]</scope>
    <source>
        <strain evidence="2 3">SM1504</strain>
    </source>
</reference>
<dbReference type="SUPFAM" id="SSF54593">
    <property type="entry name" value="Glyoxalase/Bleomycin resistance protein/Dihydroxybiphenyl dioxygenase"/>
    <property type="match status" value="1"/>
</dbReference>
<feature type="domain" description="VOC" evidence="1">
    <location>
        <begin position="3"/>
        <end position="129"/>
    </location>
</feature>
<keyword evidence="3" id="KW-1185">Reference proteome</keyword>
<proteinExistence type="predicted"/>
<dbReference type="Pfam" id="PF00903">
    <property type="entry name" value="Glyoxalase"/>
    <property type="match status" value="1"/>
</dbReference>
<dbReference type="PANTHER" id="PTHR36113:SF1">
    <property type="entry name" value="GLYOXALASE_BLEOMYCIN RESISTANCE PROTEIN_DIOXYGENASE"/>
    <property type="match status" value="1"/>
</dbReference>
<name>A0A2Z4GD07_9BACT</name>
<dbReference type="InterPro" id="IPR037523">
    <property type="entry name" value="VOC_core"/>
</dbReference>
<gene>
    <name evidence="2" type="ORF">DJ013_12800</name>
</gene>
<dbReference type="KEGG" id="als:DJ013_12800"/>
<dbReference type="InterPro" id="IPR029068">
    <property type="entry name" value="Glyas_Bleomycin-R_OHBP_Dase"/>
</dbReference>
<evidence type="ECO:0000259" key="1">
    <source>
        <dbReference type="PROSITE" id="PS51819"/>
    </source>
</evidence>
<protein>
    <recommendedName>
        <fullName evidence="1">VOC domain-containing protein</fullName>
    </recommendedName>
</protein>
<dbReference type="InterPro" id="IPR004360">
    <property type="entry name" value="Glyas_Fos-R_dOase_dom"/>
</dbReference>
<organism evidence="2 3">
    <name type="scientific">Arcticibacterium luteifluviistationis</name>
    <dbReference type="NCBI Taxonomy" id="1784714"/>
    <lineage>
        <taxon>Bacteria</taxon>
        <taxon>Pseudomonadati</taxon>
        <taxon>Bacteroidota</taxon>
        <taxon>Cytophagia</taxon>
        <taxon>Cytophagales</taxon>
        <taxon>Leadbetterellaceae</taxon>
        <taxon>Arcticibacterium</taxon>
    </lineage>
</organism>
<sequence length="129" mass="14700">MPSIQHIALYCSDIEKMRAFYEKYFDAKSNEKYINTKKGFESYFLSFKEGASLEIMRKEGIASANEVPAEYLGLTHFAFSVGSEEKVNELTETLRKDGFEVAGEVRWTGDGFYESVVLDPEGNRLEITI</sequence>
<evidence type="ECO:0000313" key="2">
    <source>
        <dbReference type="EMBL" id="AWV98997.1"/>
    </source>
</evidence>
<dbReference type="PROSITE" id="PS51819">
    <property type="entry name" value="VOC"/>
    <property type="match status" value="1"/>
</dbReference>
<dbReference type="EMBL" id="CP029480">
    <property type="protein sequence ID" value="AWV98997.1"/>
    <property type="molecule type" value="Genomic_DNA"/>
</dbReference>
<dbReference type="AlphaFoldDB" id="A0A2Z4GD07"/>
<dbReference type="InterPro" id="IPR051332">
    <property type="entry name" value="Fosfomycin_Res_Enzymes"/>
</dbReference>
<dbReference type="Gene3D" id="3.10.180.10">
    <property type="entry name" value="2,3-Dihydroxybiphenyl 1,2-Dioxygenase, domain 1"/>
    <property type="match status" value="1"/>
</dbReference>